<dbReference type="SUPFAM" id="SSF52200">
    <property type="entry name" value="Toll/Interleukin receptor TIR domain"/>
    <property type="match status" value="1"/>
</dbReference>
<evidence type="ECO:0000256" key="3">
    <source>
        <dbReference type="ARBA" id="ARBA00023027"/>
    </source>
</evidence>
<dbReference type="Pfam" id="PF01582">
    <property type="entry name" value="TIR"/>
    <property type="match status" value="1"/>
</dbReference>
<dbReference type="Gene3D" id="3.80.10.10">
    <property type="entry name" value="Ribonuclease Inhibitor"/>
    <property type="match status" value="2"/>
</dbReference>
<keyword evidence="3" id="KW-0520">NAD</keyword>
<protein>
    <recommendedName>
        <fullName evidence="4">TIR domain-containing protein</fullName>
    </recommendedName>
</protein>
<accession>A0AAV5JCB2</accession>
<reference evidence="5 6" key="1">
    <citation type="journal article" date="2021" name="Commun. Biol.">
        <title>The genome of Shorea leprosula (Dipterocarpaceae) highlights the ecological relevance of drought in aseasonal tropical rainforests.</title>
        <authorList>
            <person name="Ng K.K.S."/>
            <person name="Kobayashi M.J."/>
            <person name="Fawcett J.A."/>
            <person name="Hatakeyama M."/>
            <person name="Paape T."/>
            <person name="Ng C.H."/>
            <person name="Ang C.C."/>
            <person name="Tnah L.H."/>
            <person name="Lee C.T."/>
            <person name="Nishiyama T."/>
            <person name="Sese J."/>
            <person name="O'Brien M.J."/>
            <person name="Copetti D."/>
            <person name="Mohd Noor M.I."/>
            <person name="Ong R.C."/>
            <person name="Putra M."/>
            <person name="Sireger I.Z."/>
            <person name="Indrioko S."/>
            <person name="Kosugi Y."/>
            <person name="Izuno A."/>
            <person name="Isagi Y."/>
            <person name="Lee S.L."/>
            <person name="Shimizu K.K."/>
        </authorList>
    </citation>
    <scope>NUCLEOTIDE SEQUENCE [LARGE SCALE GENOMIC DNA]</scope>
    <source>
        <strain evidence="5">214</strain>
    </source>
</reference>
<dbReference type="Gene3D" id="3.40.50.10140">
    <property type="entry name" value="Toll/interleukin-1 receptor homology (TIR) domain"/>
    <property type="match status" value="1"/>
</dbReference>
<dbReference type="Proteomes" id="UP001054252">
    <property type="component" value="Unassembled WGS sequence"/>
</dbReference>
<dbReference type="InterPro" id="IPR058192">
    <property type="entry name" value="WHD_ROQ1-like"/>
</dbReference>
<dbReference type="InterPro" id="IPR035897">
    <property type="entry name" value="Toll_tir_struct_dom_sf"/>
</dbReference>
<dbReference type="SMART" id="SM00255">
    <property type="entry name" value="TIR"/>
    <property type="match status" value="1"/>
</dbReference>
<evidence type="ECO:0000256" key="1">
    <source>
        <dbReference type="ARBA" id="ARBA00022614"/>
    </source>
</evidence>
<gene>
    <name evidence="5" type="ORF">SLEP1_g20174</name>
</gene>
<dbReference type="InterPro" id="IPR044974">
    <property type="entry name" value="Disease_R_plants"/>
</dbReference>
<dbReference type="InterPro" id="IPR000157">
    <property type="entry name" value="TIR_dom"/>
</dbReference>
<organism evidence="5 6">
    <name type="scientific">Rubroshorea leprosula</name>
    <dbReference type="NCBI Taxonomy" id="152421"/>
    <lineage>
        <taxon>Eukaryota</taxon>
        <taxon>Viridiplantae</taxon>
        <taxon>Streptophyta</taxon>
        <taxon>Embryophyta</taxon>
        <taxon>Tracheophyta</taxon>
        <taxon>Spermatophyta</taxon>
        <taxon>Magnoliopsida</taxon>
        <taxon>eudicotyledons</taxon>
        <taxon>Gunneridae</taxon>
        <taxon>Pentapetalae</taxon>
        <taxon>rosids</taxon>
        <taxon>malvids</taxon>
        <taxon>Malvales</taxon>
        <taxon>Dipterocarpaceae</taxon>
        <taxon>Rubroshorea</taxon>
    </lineage>
</organism>
<evidence type="ECO:0000313" key="5">
    <source>
        <dbReference type="EMBL" id="GKV08561.1"/>
    </source>
</evidence>
<keyword evidence="6" id="KW-1185">Reference proteome</keyword>
<dbReference type="GO" id="GO:0007165">
    <property type="term" value="P:signal transduction"/>
    <property type="evidence" value="ECO:0007669"/>
    <property type="project" value="InterPro"/>
</dbReference>
<keyword evidence="2" id="KW-0677">Repeat</keyword>
<dbReference type="SUPFAM" id="SSF52540">
    <property type="entry name" value="P-loop containing nucleoside triphosphate hydrolases"/>
    <property type="match status" value="1"/>
</dbReference>
<evidence type="ECO:0000313" key="6">
    <source>
        <dbReference type="Proteomes" id="UP001054252"/>
    </source>
</evidence>
<dbReference type="SUPFAM" id="SSF52058">
    <property type="entry name" value="L domain-like"/>
    <property type="match status" value="1"/>
</dbReference>
<dbReference type="InterPro" id="IPR032675">
    <property type="entry name" value="LRR_dom_sf"/>
</dbReference>
<dbReference type="PANTHER" id="PTHR11017">
    <property type="entry name" value="LEUCINE-RICH REPEAT-CONTAINING PROTEIN"/>
    <property type="match status" value="1"/>
</dbReference>
<dbReference type="GO" id="GO:0043531">
    <property type="term" value="F:ADP binding"/>
    <property type="evidence" value="ECO:0007669"/>
    <property type="project" value="InterPro"/>
</dbReference>
<evidence type="ECO:0000256" key="2">
    <source>
        <dbReference type="ARBA" id="ARBA00022737"/>
    </source>
</evidence>
<dbReference type="AlphaFoldDB" id="A0AAV5JCB2"/>
<evidence type="ECO:0000259" key="4">
    <source>
        <dbReference type="PROSITE" id="PS50104"/>
    </source>
</evidence>
<dbReference type="Pfam" id="PF23282">
    <property type="entry name" value="WHD_ROQ1"/>
    <property type="match status" value="1"/>
</dbReference>
<name>A0AAV5JCB2_9ROSI</name>
<keyword evidence="1" id="KW-0433">Leucine-rich repeat</keyword>
<dbReference type="EMBL" id="BPVZ01000029">
    <property type="protein sequence ID" value="GKV08561.1"/>
    <property type="molecule type" value="Genomic_DNA"/>
</dbReference>
<dbReference type="Gene3D" id="3.40.50.300">
    <property type="entry name" value="P-loop containing nucleotide triphosphate hydrolases"/>
    <property type="match status" value="1"/>
</dbReference>
<dbReference type="InterPro" id="IPR002182">
    <property type="entry name" value="NB-ARC"/>
</dbReference>
<dbReference type="PANTHER" id="PTHR11017:SF385">
    <property type="entry name" value="DISEASE RESISTANCE PROTEIN (TIR-NBS-LRR CLASS)-RELATED"/>
    <property type="match status" value="1"/>
</dbReference>
<dbReference type="InterPro" id="IPR001611">
    <property type="entry name" value="Leu-rich_rpt"/>
</dbReference>
<dbReference type="InterPro" id="IPR042197">
    <property type="entry name" value="Apaf_helical"/>
</dbReference>
<feature type="domain" description="TIR" evidence="4">
    <location>
        <begin position="13"/>
        <end position="179"/>
    </location>
</feature>
<dbReference type="Pfam" id="PF13855">
    <property type="entry name" value="LRR_8"/>
    <property type="match status" value="1"/>
</dbReference>
<comment type="caution">
    <text evidence="5">The sequence shown here is derived from an EMBL/GenBank/DDBJ whole genome shotgun (WGS) entry which is preliminary data.</text>
</comment>
<dbReference type="GO" id="GO:0006952">
    <property type="term" value="P:defense response"/>
    <property type="evidence" value="ECO:0007669"/>
    <property type="project" value="InterPro"/>
</dbReference>
<dbReference type="Pfam" id="PF00931">
    <property type="entry name" value="NB-ARC"/>
    <property type="match status" value="1"/>
</dbReference>
<dbReference type="PROSITE" id="PS50104">
    <property type="entry name" value="TIR"/>
    <property type="match status" value="1"/>
</dbReference>
<dbReference type="Gene3D" id="1.10.8.430">
    <property type="entry name" value="Helical domain of apoptotic protease-activating factors"/>
    <property type="match status" value="1"/>
</dbReference>
<dbReference type="FunFam" id="3.40.50.10140:FF:000007">
    <property type="entry name" value="Disease resistance protein (TIR-NBS-LRR class)"/>
    <property type="match status" value="1"/>
</dbReference>
<proteinExistence type="predicted"/>
<sequence length="949" mass="107255">MASTSASSPSVPCNYEVFLNFRGVDVRNSFLSHLEKALVRAGINTFKDDKELERGKEINPELLKAIESSTIAITVFSENYADSKSCLDELVKILDCKDKLGQVVLPIFFYLDPSDVSNQRGSFGKRFAVHQTVAEEKIESWKTALSKAGNIAGFTVGNGTTKNEAEVIETIIACVLEKLPRTYLSDEEGLFGIEYPVRNIISLLSLNSEDVRFIGIYGMAGIGKTTVAKEIRKRILSKFYGNCFLEDVKLGSKRDGLVELQKRLLFDILRVRDLHLSDIDDGIDKIRRRLRNKKVLIILDNVDNFKQLDALAKERRWFGIGSRIIVICRDEHLLNVHGMDAKHEVLRLNSDDDRQLFSWHAFRQHGPPADYADCALEIVRYAQGHPLALKALGAFLCDKTDLSEWTSALEELKSTQPPEIFGTLKICFDLLEHEQKNTFLDIAFFFVGRDKDHAIHILDGCPGFRCIHLHILTQKCLLTISENKVGMHDLLQEMAKEIVRRENYDKPGERSRLNSCKDVRKVLKYNQGTDKVIGLKGIFPELREKPFKTEAVAKMNEVRILQLRNALFVGGCEQLSEELRWLCWERCPWESVPPSLNLKRLVVLELRCSNLQHLWEQTKVLKKLKVLDLSHSHNLIRTSDISGLSSVEKLIFKDCINLTELHHSIGKLSKLICLDLENCKNLVYLPEEICELSSLEKLNLPLCSKLKGLKNLTKSVSHLKTFKGFLYSIMMGSAGDYSLSRLWSLASAKELNLSFCNLSDTSLPGDFGGLPNLEKLFLKGNTFHCLPTCLSHIPKLKKLDVSECDLSGTTSPMVLTNPSLRELDLSKNNFCRLAVDLTSLPLECGVSLIECKKIQAVETISRWRLVALDCTSLEKLTFKGELNCIVLAEEESFEPSFLVCYRGCEKLVEIEGEYKLKPLTGSQLDELERLFGLDFGYKGSVSASYLTRI</sequence>
<dbReference type="PRINTS" id="PR00364">
    <property type="entry name" value="DISEASERSIST"/>
</dbReference>
<dbReference type="PROSITE" id="PS51450">
    <property type="entry name" value="LRR"/>
    <property type="match status" value="1"/>
</dbReference>
<dbReference type="InterPro" id="IPR027417">
    <property type="entry name" value="P-loop_NTPase"/>
</dbReference>